<evidence type="ECO:0000313" key="5">
    <source>
        <dbReference type="EMBL" id="EJT48626.1"/>
    </source>
</evidence>
<name>J5T199_TRIAS</name>
<comment type="subunit">
    <text evidence="3">Component of the RIX1 complex.</text>
</comment>
<dbReference type="AlphaFoldDB" id="J5T199"/>
<dbReference type="GO" id="GO:0005634">
    <property type="term" value="C:nucleus"/>
    <property type="evidence" value="ECO:0007669"/>
    <property type="project" value="UniProtKB-SubCell"/>
</dbReference>
<evidence type="ECO:0000259" key="4">
    <source>
        <dbReference type="Pfam" id="PF12333"/>
    </source>
</evidence>
<evidence type="ECO:0000256" key="3">
    <source>
        <dbReference type="RuleBase" id="RU368021"/>
    </source>
</evidence>
<dbReference type="RefSeq" id="XP_014180773.1">
    <property type="nucleotide sequence ID" value="XM_014325298.1"/>
</dbReference>
<gene>
    <name evidence="5" type="ORF">A1Q1_02353</name>
</gene>
<dbReference type="HOGENOM" id="CLU_013988_0_0_1"/>
<feature type="domain" description="Pre-rRNA-processing protein Ipi1 N-terminal" evidence="4">
    <location>
        <begin position="115"/>
        <end position="158"/>
    </location>
</feature>
<dbReference type="GO" id="GO:0120330">
    <property type="term" value="C:rixosome complex"/>
    <property type="evidence" value="ECO:0007669"/>
    <property type="project" value="UniProtKB-UniRule"/>
</dbReference>
<dbReference type="GO" id="GO:0006364">
    <property type="term" value="P:rRNA processing"/>
    <property type="evidence" value="ECO:0007669"/>
    <property type="project" value="UniProtKB-UniRule"/>
</dbReference>
<reference evidence="5 6" key="1">
    <citation type="journal article" date="2012" name="Eukaryot. Cell">
        <title>Draft genome sequence of CBS 2479, the standard type strain of Trichosporon asahii.</title>
        <authorList>
            <person name="Yang R.Y."/>
            <person name="Li H.T."/>
            <person name="Zhu H."/>
            <person name="Zhou G.P."/>
            <person name="Wang M."/>
            <person name="Wang L."/>
        </authorList>
    </citation>
    <scope>NUCLEOTIDE SEQUENCE [LARGE SCALE GENOMIC DNA]</scope>
    <source>
        <strain evidence="6">ATCC 90039 / CBS 2479 / JCM 2466 / KCTC 7840 / NCYC 2677 / UAMH 7654</strain>
    </source>
</reference>
<evidence type="ECO:0000256" key="2">
    <source>
        <dbReference type="ARBA" id="ARBA00023242"/>
    </source>
</evidence>
<dbReference type="KEGG" id="tasa:A1Q1_02353"/>
<comment type="function">
    <text evidence="3">Component of the RIX1 complex required for processing of ITS2 sequences from 35S pre-rRNA.</text>
</comment>
<dbReference type="PANTHER" id="PTHR16056:SF2">
    <property type="entry name" value="TESTIS-EXPRESSED PROTEIN 10"/>
    <property type="match status" value="1"/>
</dbReference>
<keyword evidence="2 3" id="KW-0539">Nucleus</keyword>
<dbReference type="PANTHER" id="PTHR16056">
    <property type="entry name" value="REGULATOR OF MICROTUBULE DYNAMICS PROTEIN"/>
    <property type="match status" value="1"/>
</dbReference>
<dbReference type="OrthoDB" id="361362at2759"/>
<sequence length="654" mass="70570">MPKATKKKKEKVEDFKLKLGKGKKQASNATDTSFKARCLTLDDVLIQMRHVNAGVRKESLNHLREVLQAGVRLGINFGDRHGEVSKVVRAIGGMVTDDALHGFIEWYIARLPRTTLVPYLPLLELQIASALSHIYPAVRLDACKVVEILLDTHPAEVIGSWPAPSVSSSVAGSGSGSTIFEGLRLAAGLGGEKGASTQGGFRLTAGSKLVILRAIRTFIAKALEPLLAAPELSHPEPKLGEFTLQKLEVLSAAGPWSLGEYDWATQWEEPDTSSAGDIASPEALNEISRTYLSLHSLLVATFMEAAPSAFSVSSTATTDQVALDLCSVCVDLVTVCARALLGQADFASLDSAKELRSAFSEFLKRMAAYFPFGRGEGAASAASDAVFGMSLNYAKLAVALAPVPPAIAPQPVWKRRVRAIDTAWRGVSNKSDPALAAAADWVASCLEPSTDALAPQLSPTSYAELLPVVRSLLLRPSTAELGTQFVHAVLRQQSASAKRRASDAFLASLFHTHEDRWGTLPFFVPLGSGLRAGFAKWLQSVPKTLWELGNKDQEATEQLLRFLLDLGRRAPNGLEKPYSLVEAGELEGLAAKLAPFFWVAQRSMLGPWGRLDDGTQRLALDVARVWAPMDERLGAAVAEAVESRPWATEYWARS</sequence>
<protein>
    <recommendedName>
        <fullName evidence="3">Pre-rRNA-processing protein</fullName>
    </recommendedName>
</protein>
<dbReference type="Proteomes" id="UP000002748">
    <property type="component" value="Unassembled WGS sequence"/>
</dbReference>
<comment type="caution">
    <text evidence="5">The sequence shown here is derived from an EMBL/GenBank/DDBJ whole genome shotgun (WGS) entry which is preliminary data.</text>
</comment>
<dbReference type="InterPro" id="IPR024679">
    <property type="entry name" value="Ipi1_N"/>
</dbReference>
<evidence type="ECO:0000256" key="1">
    <source>
        <dbReference type="ARBA" id="ARBA00004123"/>
    </source>
</evidence>
<dbReference type="Pfam" id="PF12333">
    <property type="entry name" value="Ipi1_N"/>
    <property type="match status" value="1"/>
</dbReference>
<comment type="similarity">
    <text evidence="3">Belongs to the IPI1/TEX10 family.</text>
</comment>
<dbReference type="GeneID" id="25985867"/>
<keyword evidence="3" id="KW-0698">rRNA processing</keyword>
<keyword evidence="3" id="KW-0690">Ribosome biogenesis</keyword>
<comment type="subcellular location">
    <subcellularLocation>
        <location evidence="1 3">Nucleus</location>
    </subcellularLocation>
</comment>
<dbReference type="VEuPathDB" id="FungiDB:A1Q1_02353"/>
<organism evidence="5 6">
    <name type="scientific">Trichosporon asahii var. asahii (strain ATCC 90039 / CBS 2479 / JCM 2466 / KCTC 7840 / NBRC 103889/ NCYC 2677 / UAMH 7654)</name>
    <name type="common">Yeast</name>
    <dbReference type="NCBI Taxonomy" id="1186058"/>
    <lineage>
        <taxon>Eukaryota</taxon>
        <taxon>Fungi</taxon>
        <taxon>Dikarya</taxon>
        <taxon>Basidiomycota</taxon>
        <taxon>Agaricomycotina</taxon>
        <taxon>Tremellomycetes</taxon>
        <taxon>Trichosporonales</taxon>
        <taxon>Trichosporonaceae</taxon>
        <taxon>Trichosporon</taxon>
    </lineage>
</organism>
<proteinExistence type="inferred from homology"/>
<accession>J5T199</accession>
<dbReference type="EMBL" id="ALBS01000196">
    <property type="protein sequence ID" value="EJT48626.1"/>
    <property type="molecule type" value="Genomic_DNA"/>
</dbReference>
<evidence type="ECO:0000313" key="6">
    <source>
        <dbReference type="Proteomes" id="UP000002748"/>
    </source>
</evidence>